<proteinExistence type="predicted"/>
<evidence type="ECO:0000313" key="2">
    <source>
        <dbReference type="Proteomes" id="UP000179001"/>
    </source>
</evidence>
<reference evidence="1 2" key="1">
    <citation type="journal article" date="2016" name="Nat. Commun.">
        <title>Thousands of microbial genomes shed light on interconnected biogeochemical processes in an aquifer system.</title>
        <authorList>
            <person name="Anantharaman K."/>
            <person name="Brown C.T."/>
            <person name="Hug L.A."/>
            <person name="Sharon I."/>
            <person name="Castelle C.J."/>
            <person name="Probst A.J."/>
            <person name="Thomas B.C."/>
            <person name="Singh A."/>
            <person name="Wilkins M.J."/>
            <person name="Karaoz U."/>
            <person name="Brodie E.L."/>
            <person name="Williams K.H."/>
            <person name="Hubbard S.S."/>
            <person name="Banfield J.F."/>
        </authorList>
    </citation>
    <scope>NUCLEOTIDE SEQUENCE [LARGE SCALE GENOMIC DNA]</scope>
</reference>
<dbReference type="STRING" id="1798002.A2478_05220"/>
<gene>
    <name evidence="1" type="ORF">A2478_05220</name>
</gene>
<dbReference type="AlphaFoldDB" id="A0A1F5SYQ6"/>
<comment type="caution">
    <text evidence="1">The sequence shown here is derived from an EMBL/GenBank/DDBJ whole genome shotgun (WGS) entry which is preliminary data.</text>
</comment>
<sequence length="143" mass="16826">MQTKDQKMRQSKKWDIAVDKENTEKLKKIIVKYGWPIRKLVGVEGETATWLIAQHADHDVSFQEKCLKLMAENNSPKNLIAMLTDRVLINQGKKQKFGTQFYQDDFGIVVPRPIIDQKNLDKRRSKYGLIPFEEYRKIMQSKK</sequence>
<dbReference type="Proteomes" id="UP000179001">
    <property type="component" value="Unassembled WGS sequence"/>
</dbReference>
<dbReference type="InterPro" id="IPR046732">
    <property type="entry name" value="DUF6624"/>
</dbReference>
<evidence type="ECO:0000313" key="1">
    <source>
        <dbReference type="EMBL" id="OGF31855.1"/>
    </source>
</evidence>
<dbReference type="EMBL" id="MFGJ01000007">
    <property type="protein sequence ID" value="OGF31855.1"/>
    <property type="molecule type" value="Genomic_DNA"/>
</dbReference>
<accession>A0A1F5SYQ6</accession>
<protein>
    <submittedName>
        <fullName evidence="1">Uncharacterized protein</fullName>
    </submittedName>
</protein>
<organism evidence="1 2">
    <name type="scientific">Candidatus Falkowbacteria bacterium RIFOXYC2_FULL_36_12</name>
    <dbReference type="NCBI Taxonomy" id="1798002"/>
    <lineage>
        <taxon>Bacteria</taxon>
        <taxon>Candidatus Falkowiibacteriota</taxon>
    </lineage>
</organism>
<dbReference type="Pfam" id="PF20329">
    <property type="entry name" value="DUF6624"/>
    <property type="match status" value="1"/>
</dbReference>
<name>A0A1F5SYQ6_9BACT</name>